<evidence type="ECO:0000313" key="1">
    <source>
        <dbReference type="EMBL" id="MDT0691179.1"/>
    </source>
</evidence>
<dbReference type="RefSeq" id="WP_311686414.1">
    <property type="nucleotide sequence ID" value="NZ_JAVRHM010000020.1"/>
</dbReference>
<name>A0ABU3E5C8_9FLAO</name>
<dbReference type="EMBL" id="JAVRHM010000020">
    <property type="protein sequence ID" value="MDT0691179.1"/>
    <property type="molecule type" value="Genomic_DNA"/>
</dbReference>
<reference evidence="1 2" key="1">
    <citation type="submission" date="2023-09" db="EMBL/GenBank/DDBJ databases">
        <authorList>
            <person name="Rey-Velasco X."/>
        </authorList>
    </citation>
    <scope>NUCLEOTIDE SEQUENCE [LARGE SCALE GENOMIC DNA]</scope>
    <source>
        <strain evidence="1 2">F188</strain>
    </source>
</reference>
<proteinExistence type="predicted"/>
<comment type="caution">
    <text evidence="1">The sequence shown here is derived from an EMBL/GenBank/DDBJ whole genome shotgun (WGS) entry which is preliminary data.</text>
</comment>
<sequence length="286" mass="32320">MGKILTPFLPALFIFVFCLPGNCRAQENDLQAGLLNIGVGSVIGGVGALINKSPEDKFGRTFLKGLGQGALGGYLVFESKRLVREFAETGDFGYVWPSKIVNSAGSSIIENAAANRDFWARWHLNIGFNRLEIDTKNNFKFSYRIMPYSLIATATAAVDSRLDVNYSLKTGTFVFRSSEIDRNIDIYGQVRVNTITLLDDYRGVAALPHEVLHTYQYEELSGINSFFIKPMNWLSEKSKIVNLYNRIFFTDFHALLTGALHHYGKSYFEGEAEYYTDTLPRERMIR</sequence>
<protein>
    <submittedName>
        <fullName evidence="1">Uncharacterized protein</fullName>
    </submittedName>
</protein>
<evidence type="ECO:0000313" key="2">
    <source>
        <dbReference type="Proteomes" id="UP001261624"/>
    </source>
</evidence>
<organism evidence="1 2">
    <name type="scientific">Autumnicola patrickiae</name>
    <dbReference type="NCBI Taxonomy" id="3075591"/>
    <lineage>
        <taxon>Bacteria</taxon>
        <taxon>Pseudomonadati</taxon>
        <taxon>Bacteroidota</taxon>
        <taxon>Flavobacteriia</taxon>
        <taxon>Flavobacteriales</taxon>
        <taxon>Flavobacteriaceae</taxon>
        <taxon>Autumnicola</taxon>
    </lineage>
</organism>
<dbReference type="Proteomes" id="UP001261624">
    <property type="component" value="Unassembled WGS sequence"/>
</dbReference>
<accession>A0ABU3E5C8</accession>
<keyword evidence="2" id="KW-1185">Reference proteome</keyword>
<gene>
    <name evidence="1" type="ORF">RM549_15395</name>
</gene>